<dbReference type="SMART" id="SM00667">
    <property type="entry name" value="LisH"/>
    <property type="match status" value="1"/>
</dbReference>
<evidence type="ECO:0000313" key="11">
    <source>
        <dbReference type="EMBL" id="KAK0178063.1"/>
    </source>
</evidence>
<organism evidence="11 12">
    <name type="scientific">Microctonus aethiopoides</name>
    <dbReference type="NCBI Taxonomy" id="144406"/>
    <lineage>
        <taxon>Eukaryota</taxon>
        <taxon>Metazoa</taxon>
        <taxon>Ecdysozoa</taxon>
        <taxon>Arthropoda</taxon>
        <taxon>Hexapoda</taxon>
        <taxon>Insecta</taxon>
        <taxon>Pterygota</taxon>
        <taxon>Neoptera</taxon>
        <taxon>Endopterygota</taxon>
        <taxon>Hymenoptera</taxon>
        <taxon>Apocrita</taxon>
        <taxon>Ichneumonoidea</taxon>
        <taxon>Braconidae</taxon>
        <taxon>Euphorinae</taxon>
        <taxon>Microctonus</taxon>
    </lineage>
</organism>
<evidence type="ECO:0000256" key="1">
    <source>
        <dbReference type="ARBA" id="ARBA00004186"/>
    </source>
</evidence>
<reference evidence="11" key="2">
    <citation type="submission" date="2023-03" db="EMBL/GenBank/DDBJ databases">
        <authorList>
            <person name="Inwood S.N."/>
            <person name="Skelly J.G."/>
            <person name="Guhlin J."/>
            <person name="Harrop T.W.R."/>
            <person name="Goldson S.G."/>
            <person name="Dearden P.K."/>
        </authorList>
    </citation>
    <scope>NUCLEOTIDE SEQUENCE</scope>
    <source>
        <strain evidence="11">Irish</strain>
        <tissue evidence="11">Whole body</tissue>
    </source>
</reference>
<keyword evidence="7" id="KW-0413">Isomerase</keyword>
<keyword evidence="3" id="KW-0493">Microtubule</keyword>
<evidence type="ECO:0000256" key="2">
    <source>
        <dbReference type="ARBA" id="ARBA00022490"/>
    </source>
</evidence>
<dbReference type="GO" id="GO:0016853">
    <property type="term" value="F:isomerase activity"/>
    <property type="evidence" value="ECO:0007669"/>
    <property type="project" value="UniProtKB-KW"/>
</dbReference>
<feature type="compositionally biased region" description="Polar residues" evidence="9">
    <location>
        <begin position="1"/>
        <end position="12"/>
    </location>
</feature>
<evidence type="ECO:0000256" key="9">
    <source>
        <dbReference type="SAM" id="MobiDB-lite"/>
    </source>
</evidence>
<dbReference type="AlphaFoldDB" id="A0AA39FYL1"/>
<evidence type="ECO:0000256" key="5">
    <source>
        <dbReference type="ARBA" id="ARBA00022840"/>
    </source>
</evidence>
<gene>
    <name evidence="11" type="ORF">PV328_002044</name>
</gene>
<dbReference type="InterPro" id="IPR003960">
    <property type="entry name" value="ATPase_AAA_CS"/>
</dbReference>
<dbReference type="Proteomes" id="UP001168990">
    <property type="component" value="Unassembled WGS sequence"/>
</dbReference>
<dbReference type="InterPro" id="IPR003959">
    <property type="entry name" value="ATPase_AAA_core"/>
</dbReference>
<feature type="compositionally biased region" description="Basic and acidic residues" evidence="9">
    <location>
        <begin position="13"/>
        <end position="25"/>
    </location>
</feature>
<keyword evidence="4 8" id="KW-0547">Nucleotide-binding</keyword>
<evidence type="ECO:0000313" key="12">
    <source>
        <dbReference type="Proteomes" id="UP001168990"/>
    </source>
</evidence>
<dbReference type="GO" id="GO:0016887">
    <property type="term" value="F:ATP hydrolysis activity"/>
    <property type="evidence" value="ECO:0007669"/>
    <property type="project" value="InterPro"/>
</dbReference>
<feature type="compositionally biased region" description="Basic and acidic residues" evidence="9">
    <location>
        <begin position="120"/>
        <end position="134"/>
    </location>
</feature>
<accession>A0AA39FYL1</accession>
<dbReference type="PANTHER" id="PTHR23074">
    <property type="entry name" value="AAA DOMAIN-CONTAINING"/>
    <property type="match status" value="1"/>
</dbReference>
<dbReference type="InterPro" id="IPR050304">
    <property type="entry name" value="MT-severing_AAA_ATPase"/>
</dbReference>
<comment type="similarity">
    <text evidence="8">Belongs to the AAA ATPase family.</text>
</comment>
<keyword evidence="12" id="KW-1185">Reference proteome</keyword>
<keyword evidence="6" id="KW-0206">Cytoskeleton</keyword>
<evidence type="ECO:0000256" key="7">
    <source>
        <dbReference type="ARBA" id="ARBA00023235"/>
    </source>
</evidence>
<dbReference type="PANTHER" id="PTHR23074:SF78">
    <property type="entry name" value="KATANIN P60 ATPASE-CONTAINING SUBUNIT A-LIKE 2"/>
    <property type="match status" value="1"/>
</dbReference>
<feature type="region of interest" description="Disordered" evidence="9">
    <location>
        <begin position="114"/>
        <end position="136"/>
    </location>
</feature>
<dbReference type="GO" id="GO:0005524">
    <property type="term" value="F:ATP binding"/>
    <property type="evidence" value="ECO:0007669"/>
    <property type="project" value="UniProtKB-KW"/>
</dbReference>
<reference evidence="11" key="1">
    <citation type="journal article" date="2023" name="bioRxiv">
        <title>Scaffold-level genome assemblies of two parasitoid biocontrol wasps reveal the parthenogenesis mechanism and an associated novel virus.</title>
        <authorList>
            <person name="Inwood S."/>
            <person name="Skelly J."/>
            <person name="Guhlin J."/>
            <person name="Harrop T."/>
            <person name="Goldson S."/>
            <person name="Dearden P."/>
        </authorList>
    </citation>
    <scope>NUCLEOTIDE SEQUENCE</scope>
    <source>
        <strain evidence="11">Irish</strain>
        <tissue evidence="11">Whole body</tissue>
    </source>
</reference>
<dbReference type="InterPro" id="IPR003593">
    <property type="entry name" value="AAA+_ATPase"/>
</dbReference>
<evidence type="ECO:0000256" key="6">
    <source>
        <dbReference type="ARBA" id="ARBA00023212"/>
    </source>
</evidence>
<dbReference type="EMBL" id="JAQQBS010000001">
    <property type="protein sequence ID" value="KAK0178063.1"/>
    <property type="molecule type" value="Genomic_DNA"/>
</dbReference>
<proteinExistence type="inferred from homology"/>
<dbReference type="Gene3D" id="3.40.50.300">
    <property type="entry name" value="P-loop containing nucleotide triphosphate hydrolases"/>
    <property type="match status" value="1"/>
</dbReference>
<comment type="subcellular location">
    <subcellularLocation>
        <location evidence="1">Cytoplasm</location>
        <location evidence="1">Cytoskeleton</location>
        <location evidence="1">Spindle</location>
    </subcellularLocation>
</comment>
<evidence type="ECO:0000256" key="3">
    <source>
        <dbReference type="ARBA" id="ARBA00022701"/>
    </source>
</evidence>
<name>A0AA39FYL1_9HYME</name>
<dbReference type="SMART" id="SM00382">
    <property type="entry name" value="AAA"/>
    <property type="match status" value="1"/>
</dbReference>
<evidence type="ECO:0000256" key="4">
    <source>
        <dbReference type="ARBA" id="ARBA00022741"/>
    </source>
</evidence>
<dbReference type="FunFam" id="3.40.50.300:FF:002588">
    <property type="entry name" value="ATPase, AAA family"/>
    <property type="match status" value="1"/>
</dbReference>
<dbReference type="GO" id="GO:0005819">
    <property type="term" value="C:spindle"/>
    <property type="evidence" value="ECO:0007669"/>
    <property type="project" value="UniProtKB-SubCell"/>
</dbReference>
<keyword evidence="5 8" id="KW-0067">ATP-binding</keyword>
<feature type="region of interest" description="Disordered" evidence="9">
    <location>
        <begin position="1"/>
        <end position="25"/>
    </location>
</feature>
<sequence>METSNLSLQTQESRMRYASDKNEEKRARERRQNLLYLIHDYLRQEGFFETSEYLKKEAKLPMDIKVCDNIDLDSILACYSDYYLSKFNKLPKICKKIDNPASIHQENIGIRKEKCKKPSKRFDSNENQRDKKLGSPETNQDFELTIIPISDRMKKLQSNEVNDLYSGIAEGKFTRKLRPINDLYPMNSEWREIADTITNEIISSNLDVSWSDICGLENCKKLLQEALIYPIKYPEIFTGKFASWRGILLYGPPGTGKTMLAKAVATECQSTFFNITASSLISKWRGESEKYIRVLCDLAIYHSPSIIFIDEIDWTMSGDDDYSGKLSEPARRFRAEFLARLDGLISMEKDNVVLLTATNTPWHLDAALLRRLDKHIFVDLPNENARREILKYYTEPSLHGHKDFELVVVNTEYYSGSDMKKLCKEAWMAQMRIYVAARERESITNISQPPQLINSVTLLQEAQNVVLPTARHLANKYKEWQIKMKN</sequence>
<dbReference type="PROSITE" id="PS50896">
    <property type="entry name" value="LISH"/>
    <property type="match status" value="1"/>
</dbReference>
<dbReference type="GO" id="GO:0005874">
    <property type="term" value="C:microtubule"/>
    <property type="evidence" value="ECO:0007669"/>
    <property type="project" value="UniProtKB-KW"/>
</dbReference>
<dbReference type="PROSITE" id="PS00674">
    <property type="entry name" value="AAA"/>
    <property type="match status" value="1"/>
</dbReference>
<dbReference type="Pfam" id="PF00004">
    <property type="entry name" value="AAA"/>
    <property type="match status" value="1"/>
</dbReference>
<comment type="caution">
    <text evidence="11">The sequence shown here is derived from an EMBL/GenBank/DDBJ whole genome shotgun (WGS) entry which is preliminary data.</text>
</comment>
<keyword evidence="2" id="KW-0963">Cytoplasm</keyword>
<protein>
    <recommendedName>
        <fullName evidence="10">AAA+ ATPase domain-containing protein</fullName>
    </recommendedName>
</protein>
<dbReference type="InterPro" id="IPR006594">
    <property type="entry name" value="LisH"/>
</dbReference>
<dbReference type="SUPFAM" id="SSF52540">
    <property type="entry name" value="P-loop containing nucleoside triphosphate hydrolases"/>
    <property type="match status" value="1"/>
</dbReference>
<evidence type="ECO:0000256" key="8">
    <source>
        <dbReference type="RuleBase" id="RU003651"/>
    </source>
</evidence>
<dbReference type="Gene3D" id="1.10.8.60">
    <property type="match status" value="1"/>
</dbReference>
<evidence type="ECO:0000259" key="10">
    <source>
        <dbReference type="SMART" id="SM00382"/>
    </source>
</evidence>
<dbReference type="InterPro" id="IPR027417">
    <property type="entry name" value="P-loop_NTPase"/>
</dbReference>
<feature type="domain" description="AAA+ ATPase" evidence="10">
    <location>
        <begin position="243"/>
        <end position="382"/>
    </location>
</feature>